<dbReference type="EMBL" id="CP047898">
    <property type="protein sequence ID" value="QHK20424.1"/>
    <property type="molecule type" value="Genomic_DNA"/>
</dbReference>
<dbReference type="Proteomes" id="UP000464186">
    <property type="component" value="Chromosome"/>
</dbReference>
<dbReference type="KEGG" id="psey:GU243_12545"/>
<accession>A0A6P1NPF7</accession>
<sequence length="98" mass="9946">MSRPIQTPPHVQLPWARRKARIAGVMAAALVISWGAPAANAYWQTLGGNPGTAKSDSILAIVAPTATATAGSASVSWAQGTTAGGGRSLATPLPATRW</sequence>
<reference evidence="1 2" key="1">
    <citation type="submission" date="2020-01" db="EMBL/GenBank/DDBJ databases">
        <title>Pseudarthrobacter psychrotolerans sp. nov., isolated from antarctic soil.</title>
        <authorList>
            <person name="Shin Y."/>
            <person name="Park W."/>
        </authorList>
    </citation>
    <scope>NUCLEOTIDE SEQUENCE [LARGE SCALE GENOMIC DNA]</scope>
    <source>
        <strain evidence="1 2">YJ56</strain>
    </source>
</reference>
<organism evidence="1 2">
    <name type="scientific">Pseudarthrobacter psychrotolerans</name>
    <dbReference type="NCBI Taxonomy" id="2697569"/>
    <lineage>
        <taxon>Bacteria</taxon>
        <taxon>Bacillati</taxon>
        <taxon>Actinomycetota</taxon>
        <taxon>Actinomycetes</taxon>
        <taxon>Micrococcales</taxon>
        <taxon>Micrococcaceae</taxon>
        <taxon>Pseudarthrobacter</taxon>
    </lineage>
</organism>
<protein>
    <submittedName>
        <fullName evidence="1">Uncharacterized protein</fullName>
    </submittedName>
</protein>
<name>A0A6P1NPF7_9MICC</name>
<gene>
    <name evidence="1" type="ORF">GU243_12545</name>
</gene>
<dbReference type="AlphaFoldDB" id="A0A6P1NPF7"/>
<keyword evidence="2" id="KW-1185">Reference proteome</keyword>
<proteinExistence type="predicted"/>
<evidence type="ECO:0000313" key="2">
    <source>
        <dbReference type="Proteomes" id="UP000464186"/>
    </source>
</evidence>
<evidence type="ECO:0000313" key="1">
    <source>
        <dbReference type="EMBL" id="QHK20424.1"/>
    </source>
</evidence>